<keyword evidence="2" id="KW-1185">Reference proteome</keyword>
<protein>
    <submittedName>
        <fullName evidence="1">Uncharacterized protein</fullName>
    </submittedName>
</protein>
<proteinExistence type="predicted"/>
<accession>A0ACC2WSR6</accession>
<evidence type="ECO:0000313" key="2">
    <source>
        <dbReference type="Proteomes" id="UP001241377"/>
    </source>
</evidence>
<gene>
    <name evidence="1" type="ORF">QFC19_000054</name>
</gene>
<sequence>MSGVQPMQVDVIDLDAESESASSSVMVIDDPSMVMDQQHITTEDVTRFPLKQQISTFLEEIGAKSRSDRPTYIPEATFDLAFGLTFSESGSTPATTLEGLSRLLGIPGLTELFIKHFRPILVDLIARWLLSISTATTSEEWERKLFVLAEVSQHVPEAWPAIHTFLAKSPFLQQSPLAFCPEDDSIVVVDAERLQLLLLSYFRILAADPQIGRRNYWKINSLKRLYLAHSDNGVKVMAISVFASQMDLAELGRRNLEKEILGDVGAVDANTAYGWRLLSVGEGESIQPQEEQLPPHKLDKWYTDAWVIRTMEYRRERRIADFPTGLQYSSEKTLSESDFCSHVAIAGDRLLLRQQAVVDIVNKVIHVETAATHASLTQIAKSFALGLPILITSPQSAGKTHLVNYLSTLMYPDIPLNSRVLTISLADTSIDAKALLGSYVSSPLNPGTFTWTEGALTKAVRGGRWIILEDIDKAGQEVLSLFSRLADSMSLPKHAGSRAQLDIPGRQGVEAGDGFALIAMRTVASIAERMLTPAIFLGHNYFAETLLASPTDEDLQSILDFKYPRLSGSAAQVLVKAYHNLKDIERLTGKVALPGSGAARAYGLRDLEKWCARVENMLPTGTDTAMHMEGEHLRFSNPVVQDEVFLEALDVFLAAAPSSVYDKARGRRDVIAEVLSDSLGLSPERRDHLLNQRKPSLEVSGDARARQSSIVRIGRTSLHGLAPRPGAVPATSRPYALTKPSAILLERIAVSIASAEPVLLVGETGTGKTTAVQYMATTLNRPLTAINLSTQTESSDLLGGFKPVDAAVTARQVYAKWLDLFRQTFSRKKNEKIEQVVRKSMSQRKWDQLVKVWVGTVPVAKQKLEERLQARATNGDDTAGAAGEIPHDDVPRKRRKLADDEIPTEDLERQLAGWMSLDQDIQRFNLQHVKSTSRLVFSFVEGPLVQALRKGEWILLDEINLASSETLEALSTILESSTSSVVLTERGDLEPVARHTDFRLFACMNPATDVGKKDLPAGLRARFTEIYAPPPDDDEDALRGIVKQYLGDAVAGDRSAIADVAEFYSGIKALARQKEIVDGTNTPPHFSMRTLARALTFAVEVSPSFGIRRGLWEGLLMTFTMSLDTASNEIARRLCADKILRGMRNVGARFGGQPAVPDLSRPDDFVLFGDYWLEKGPEPVVIDEKYIKTPSVANKLADLARIIMTRKLPVLIQGPTSSGKTSAVEFLAKQTGHRFVRINNHEHTDIQEYLGTYASDPVTGNLVIREGVLVTAVRNGYWLVLDELNLAPTDVLEALNRLLDDNRELVLPETGEVVRPHPHFMLFATQNPPGLYAGRKVLSRAFRNRFLEVHFEDVPQEELQEILHRRSAIAPTYARLIVEVFRELQHRRQATRVFESRQSFATLRDLFRWAGRDAISHQQLAENGYLLLAERARKEEDRLVVKEVLEKKIKAKIDEKALLRISSDACSAYSKLGLPLPNHLETNIVWTDAMQRLFTLVAAAAANDEPILLVGETGSGKTSVCEVVAGLLERQLISVSCHQNMETADLLGSQRPVRNRAAKLSTIARRIEELCLELQIPCPEGDFASVEGLLSVLTALAQDARVETAKSRVDGLRSSVQQASALFEWSDGPLVHAMQQGSVLLLDELSLADDSVLERLNSVLEPAKVLVLAEKGGASDLDCTIVGQSGFQVIATMNPGGDFGKKELSPALRNRFTEIWVPAVTDRGDLEQIIDRSFRVDRLRSCTPRILDFLRWFSDHIVDQGQTGIGLRDILVSSRYWIPHALYTDKASS</sequence>
<name>A0ACC2WSR6_9TREE</name>
<organism evidence="1 2">
    <name type="scientific">Naganishia cerealis</name>
    <dbReference type="NCBI Taxonomy" id="610337"/>
    <lineage>
        <taxon>Eukaryota</taxon>
        <taxon>Fungi</taxon>
        <taxon>Dikarya</taxon>
        <taxon>Basidiomycota</taxon>
        <taxon>Agaricomycotina</taxon>
        <taxon>Tremellomycetes</taxon>
        <taxon>Filobasidiales</taxon>
        <taxon>Filobasidiaceae</taxon>
        <taxon>Naganishia</taxon>
    </lineage>
</organism>
<comment type="caution">
    <text evidence="1">The sequence shown here is derived from an EMBL/GenBank/DDBJ whole genome shotgun (WGS) entry which is preliminary data.</text>
</comment>
<dbReference type="EMBL" id="JASBWR010000001">
    <property type="protein sequence ID" value="KAJ9113861.1"/>
    <property type="molecule type" value="Genomic_DNA"/>
</dbReference>
<evidence type="ECO:0000313" key="1">
    <source>
        <dbReference type="EMBL" id="KAJ9113861.1"/>
    </source>
</evidence>
<dbReference type="Proteomes" id="UP001241377">
    <property type="component" value="Unassembled WGS sequence"/>
</dbReference>
<reference evidence="1" key="1">
    <citation type="submission" date="2023-04" db="EMBL/GenBank/DDBJ databases">
        <title>Draft Genome sequencing of Naganishia species isolated from polar environments using Oxford Nanopore Technology.</title>
        <authorList>
            <person name="Leo P."/>
            <person name="Venkateswaran K."/>
        </authorList>
    </citation>
    <scope>NUCLEOTIDE SEQUENCE</scope>
    <source>
        <strain evidence="1">MNA-CCFEE 5261</strain>
    </source>
</reference>